<feature type="region of interest" description="Disordered" evidence="1">
    <location>
        <begin position="11"/>
        <end position="32"/>
    </location>
</feature>
<evidence type="ECO:0000256" key="1">
    <source>
        <dbReference type="SAM" id="MobiDB-lite"/>
    </source>
</evidence>
<dbReference type="Proteomes" id="UP000214365">
    <property type="component" value="Unassembled WGS sequence"/>
</dbReference>
<dbReference type="EMBL" id="LFMY01000008">
    <property type="protein sequence ID" value="OKL59045.1"/>
    <property type="molecule type" value="Genomic_DNA"/>
</dbReference>
<feature type="transmembrane region" description="Helical" evidence="2">
    <location>
        <begin position="49"/>
        <end position="68"/>
    </location>
</feature>
<feature type="transmembrane region" description="Helical" evidence="2">
    <location>
        <begin position="163"/>
        <end position="179"/>
    </location>
</feature>
<keyword evidence="2" id="KW-0472">Membrane</keyword>
<keyword evidence="2" id="KW-0812">Transmembrane</keyword>
<accession>A0A225AX68</accession>
<keyword evidence="4" id="KW-1185">Reference proteome</keyword>
<feature type="transmembrane region" description="Helical" evidence="2">
    <location>
        <begin position="136"/>
        <end position="157"/>
    </location>
</feature>
<sequence length="201" mass="22680">MAATLRRTFRYPDDEDESHDRSARQELDEEEQDDIIQNLHQKNDTDNRFYLTVFTVVPLIAAIAYIPALVSSSVAVGQRLIYVVCIISLLVTAYIMQSSGSLHPSRTNRRHDDLRPPSVTNPRWFPAALDGINRRCLVYANSALCGLLALGSLLRIVDTQRGSVLYLLPAVFLAIIFLARRVTTEVDIGELEKLRYEYKGA</sequence>
<proteinExistence type="predicted"/>
<organism evidence="3 4">
    <name type="scientific">Talaromyces atroroseus</name>
    <dbReference type="NCBI Taxonomy" id="1441469"/>
    <lineage>
        <taxon>Eukaryota</taxon>
        <taxon>Fungi</taxon>
        <taxon>Dikarya</taxon>
        <taxon>Ascomycota</taxon>
        <taxon>Pezizomycotina</taxon>
        <taxon>Eurotiomycetes</taxon>
        <taxon>Eurotiomycetidae</taxon>
        <taxon>Eurotiales</taxon>
        <taxon>Trichocomaceae</taxon>
        <taxon>Talaromyces</taxon>
        <taxon>Talaromyces sect. Trachyspermi</taxon>
    </lineage>
</organism>
<dbReference type="RefSeq" id="XP_020119166.1">
    <property type="nucleotide sequence ID" value="XM_020268096.1"/>
</dbReference>
<feature type="transmembrane region" description="Helical" evidence="2">
    <location>
        <begin position="80"/>
        <end position="96"/>
    </location>
</feature>
<evidence type="ECO:0000256" key="2">
    <source>
        <dbReference type="SAM" id="Phobius"/>
    </source>
</evidence>
<reference evidence="3 4" key="1">
    <citation type="submission" date="2015-06" db="EMBL/GenBank/DDBJ databases">
        <title>Talaromyces atroroseus IBT 11181 draft genome.</title>
        <authorList>
            <person name="Rasmussen K.B."/>
            <person name="Rasmussen S."/>
            <person name="Petersen B."/>
            <person name="Sicheritz-Ponten T."/>
            <person name="Mortensen U.H."/>
            <person name="Thrane U."/>
        </authorList>
    </citation>
    <scope>NUCLEOTIDE SEQUENCE [LARGE SCALE GENOMIC DNA]</scope>
    <source>
        <strain evidence="3 4">IBT 11181</strain>
    </source>
</reference>
<gene>
    <name evidence="3" type="ORF">UA08_05787</name>
</gene>
<protein>
    <submittedName>
        <fullName evidence="3">Uncharacterized protein</fullName>
    </submittedName>
</protein>
<keyword evidence="2" id="KW-1133">Transmembrane helix</keyword>
<evidence type="ECO:0000313" key="4">
    <source>
        <dbReference type="Proteomes" id="UP000214365"/>
    </source>
</evidence>
<dbReference type="OrthoDB" id="3358048at2759"/>
<comment type="caution">
    <text evidence="3">The sequence shown here is derived from an EMBL/GenBank/DDBJ whole genome shotgun (WGS) entry which is preliminary data.</text>
</comment>
<dbReference type="AlphaFoldDB" id="A0A225AX68"/>
<evidence type="ECO:0000313" key="3">
    <source>
        <dbReference type="EMBL" id="OKL59045.1"/>
    </source>
</evidence>
<name>A0A225AX68_TALAT</name>
<dbReference type="GeneID" id="31005543"/>